<reference evidence="10 11" key="1">
    <citation type="submission" date="2016-10" db="EMBL/GenBank/DDBJ databases">
        <authorList>
            <person name="Varghese N."/>
            <person name="Submissions S."/>
        </authorList>
    </citation>
    <scope>NUCLEOTIDE SEQUENCE [LARGE SCALE GENOMIC DNA]</scope>
    <source>
        <strain evidence="10 11">CGMCC 1.6859</strain>
    </source>
</reference>
<dbReference type="Pfam" id="PF13426">
    <property type="entry name" value="PAS_9"/>
    <property type="match status" value="1"/>
</dbReference>
<dbReference type="SUPFAM" id="SSF47384">
    <property type="entry name" value="Homodimeric domain of signal transducing histidine kinase"/>
    <property type="match status" value="1"/>
</dbReference>
<accession>A0ABY0LV42</accession>
<evidence type="ECO:0000256" key="5">
    <source>
        <dbReference type="ARBA" id="ARBA00022777"/>
    </source>
</evidence>
<dbReference type="SMART" id="SM00387">
    <property type="entry name" value="HATPase_c"/>
    <property type="match status" value="1"/>
</dbReference>
<dbReference type="InterPro" id="IPR036097">
    <property type="entry name" value="HisK_dim/P_sf"/>
</dbReference>
<dbReference type="InterPro" id="IPR004358">
    <property type="entry name" value="Sig_transdc_His_kin-like_C"/>
</dbReference>
<dbReference type="InterPro" id="IPR003594">
    <property type="entry name" value="HATPase_dom"/>
</dbReference>
<evidence type="ECO:0000256" key="6">
    <source>
        <dbReference type="SAM" id="Phobius"/>
    </source>
</evidence>
<dbReference type="Pfam" id="PF08447">
    <property type="entry name" value="PAS_3"/>
    <property type="match status" value="1"/>
</dbReference>
<dbReference type="SUPFAM" id="SSF55874">
    <property type="entry name" value="ATPase domain of HSP90 chaperone/DNA topoisomerase II/histidine kinase"/>
    <property type="match status" value="1"/>
</dbReference>
<dbReference type="InterPro" id="IPR000700">
    <property type="entry name" value="PAS-assoc_C"/>
</dbReference>
<name>A0ABY0LV42_9FLAO</name>
<feature type="domain" description="PAS" evidence="8">
    <location>
        <begin position="243"/>
        <end position="319"/>
    </location>
</feature>
<evidence type="ECO:0000256" key="4">
    <source>
        <dbReference type="ARBA" id="ARBA00022679"/>
    </source>
</evidence>
<dbReference type="PANTHER" id="PTHR43304:SF1">
    <property type="entry name" value="PAC DOMAIN-CONTAINING PROTEIN"/>
    <property type="match status" value="1"/>
</dbReference>
<evidence type="ECO:0000256" key="1">
    <source>
        <dbReference type="ARBA" id="ARBA00000085"/>
    </source>
</evidence>
<feature type="domain" description="PAC" evidence="9">
    <location>
        <begin position="194"/>
        <end position="246"/>
    </location>
</feature>
<protein>
    <recommendedName>
        <fullName evidence="2">histidine kinase</fullName>
        <ecNumber evidence="2">2.7.13.3</ecNumber>
    </recommendedName>
</protein>
<keyword evidence="4" id="KW-0808">Transferase</keyword>
<dbReference type="NCBIfam" id="TIGR00229">
    <property type="entry name" value="sensory_box"/>
    <property type="match status" value="2"/>
</dbReference>
<feature type="domain" description="PAS" evidence="8">
    <location>
        <begin position="118"/>
        <end position="190"/>
    </location>
</feature>
<keyword evidence="6" id="KW-0812">Transmembrane</keyword>
<comment type="caution">
    <text evidence="10">The sequence shown here is derived from an EMBL/GenBank/DDBJ whole genome shotgun (WGS) entry which is preliminary data.</text>
</comment>
<dbReference type="Pfam" id="PF02518">
    <property type="entry name" value="HATPase_c"/>
    <property type="match status" value="1"/>
</dbReference>
<dbReference type="InterPro" id="IPR005467">
    <property type="entry name" value="His_kinase_dom"/>
</dbReference>
<gene>
    <name evidence="10" type="ORF">SAMN02927916_2961</name>
</gene>
<evidence type="ECO:0000256" key="3">
    <source>
        <dbReference type="ARBA" id="ARBA00022553"/>
    </source>
</evidence>
<keyword evidence="3" id="KW-0597">Phosphoprotein</keyword>
<dbReference type="InterPro" id="IPR013655">
    <property type="entry name" value="PAS_fold_3"/>
</dbReference>
<evidence type="ECO:0000313" key="10">
    <source>
        <dbReference type="EMBL" id="SCY68725.1"/>
    </source>
</evidence>
<dbReference type="SMART" id="SM00086">
    <property type="entry name" value="PAC"/>
    <property type="match status" value="2"/>
</dbReference>
<dbReference type="InterPro" id="IPR001610">
    <property type="entry name" value="PAC"/>
</dbReference>
<dbReference type="CDD" id="cd00130">
    <property type="entry name" value="PAS"/>
    <property type="match status" value="2"/>
</dbReference>
<evidence type="ECO:0000259" key="8">
    <source>
        <dbReference type="PROSITE" id="PS50112"/>
    </source>
</evidence>
<dbReference type="SMART" id="SM00091">
    <property type="entry name" value="PAS"/>
    <property type="match status" value="2"/>
</dbReference>
<keyword evidence="6" id="KW-1133">Transmembrane helix</keyword>
<dbReference type="Gene3D" id="3.30.450.20">
    <property type="entry name" value="PAS domain"/>
    <property type="match status" value="2"/>
</dbReference>
<comment type="catalytic activity">
    <reaction evidence="1">
        <text>ATP + protein L-histidine = ADP + protein N-phospho-L-histidine.</text>
        <dbReference type="EC" id="2.7.13.3"/>
    </reaction>
</comment>
<dbReference type="EC" id="2.7.13.3" evidence="2"/>
<dbReference type="SUPFAM" id="SSF55785">
    <property type="entry name" value="PYP-like sensor domain (PAS domain)"/>
    <property type="match status" value="2"/>
</dbReference>
<dbReference type="PANTHER" id="PTHR43304">
    <property type="entry name" value="PHYTOCHROME-LIKE PROTEIN CPH1"/>
    <property type="match status" value="1"/>
</dbReference>
<keyword evidence="6" id="KW-0472">Membrane</keyword>
<proteinExistence type="predicted"/>
<keyword evidence="11" id="KW-1185">Reference proteome</keyword>
<dbReference type="InterPro" id="IPR000014">
    <property type="entry name" value="PAS"/>
</dbReference>
<dbReference type="InterPro" id="IPR035965">
    <property type="entry name" value="PAS-like_dom_sf"/>
</dbReference>
<evidence type="ECO:0000259" key="7">
    <source>
        <dbReference type="PROSITE" id="PS50109"/>
    </source>
</evidence>
<feature type="transmembrane region" description="Helical" evidence="6">
    <location>
        <begin position="45"/>
        <end position="66"/>
    </location>
</feature>
<keyword evidence="5" id="KW-0418">Kinase</keyword>
<evidence type="ECO:0000256" key="2">
    <source>
        <dbReference type="ARBA" id="ARBA00012438"/>
    </source>
</evidence>
<dbReference type="Proteomes" id="UP000199307">
    <property type="component" value="Unassembled WGS sequence"/>
</dbReference>
<dbReference type="PROSITE" id="PS50112">
    <property type="entry name" value="PAS"/>
    <property type="match status" value="2"/>
</dbReference>
<feature type="domain" description="Histidine kinase" evidence="7">
    <location>
        <begin position="392"/>
        <end position="604"/>
    </location>
</feature>
<dbReference type="EMBL" id="FMVC01000004">
    <property type="protein sequence ID" value="SCY68725.1"/>
    <property type="molecule type" value="Genomic_DNA"/>
</dbReference>
<organism evidence="10 11">
    <name type="scientific">Flavobacterium anhuiense</name>
    <dbReference type="NCBI Taxonomy" id="459526"/>
    <lineage>
        <taxon>Bacteria</taxon>
        <taxon>Pseudomonadati</taxon>
        <taxon>Bacteroidota</taxon>
        <taxon>Flavobacteriia</taxon>
        <taxon>Flavobacteriales</taxon>
        <taxon>Flavobacteriaceae</taxon>
        <taxon>Flavobacterium</taxon>
    </lineage>
</organism>
<dbReference type="Gene3D" id="1.10.287.130">
    <property type="match status" value="1"/>
</dbReference>
<feature type="transmembrane region" description="Helical" evidence="6">
    <location>
        <begin position="72"/>
        <end position="94"/>
    </location>
</feature>
<dbReference type="InterPro" id="IPR052162">
    <property type="entry name" value="Sensor_kinase/Photoreceptor"/>
</dbReference>
<dbReference type="PROSITE" id="PS50113">
    <property type="entry name" value="PAC"/>
    <property type="match status" value="2"/>
</dbReference>
<dbReference type="PRINTS" id="PR00344">
    <property type="entry name" value="BCTRLSENSOR"/>
</dbReference>
<dbReference type="Gene3D" id="3.30.565.10">
    <property type="entry name" value="Histidine kinase-like ATPase, C-terminal domain"/>
    <property type="match status" value="1"/>
</dbReference>
<feature type="domain" description="PAC" evidence="9">
    <location>
        <begin position="317"/>
        <end position="374"/>
    </location>
</feature>
<evidence type="ECO:0000313" key="11">
    <source>
        <dbReference type="Proteomes" id="UP000199307"/>
    </source>
</evidence>
<sequence length="604" mass="70535">MRIYNQLVNTKTRKYRFQNDIKIRSVIVKLTIFEVMKSKTLQITLIYTIISIIMAVLCHKLLITYFSSSEYLYLSLIKDVVFILITGLVFRFILSKNEKRNITIFEKLNKTNEEIEESNEKYDIVAKATSDTIWDWKIQEDSINWNKGIESVFGYDPKEVGKTSKWWFDKIHPEDSIRMSIKLYSFIEQKTEKWQDQYRFRCADGSYKYVLDRGFLLKDENGRAIRMIGAIQDITKQKEEEQRLKLLETVITQSKDSILITEANTSERKIPKIVYVNPAFSQMSGYQSNEIIGKSPNIFKGPKSDSEELKKLLTAIKNEEECLIETITYTKSKKEYWVRFSMIPIFNNEGVISHWISIQRDITDEKKLETEKEHLIRELTQNNKDLKQFSYITSHNLRAPLSNLIGLLNLIEDIPIENEELEEILAGFTKSTHLLNETINDLVKVIIIKDNPSMQKEEVSLKEVFENVFSQLSFQIELHKPIIKLKFDKVPELITNKAYIESILLNLLTNSIKYKSENRKLKISIIAEQIEQRTILTFKDNGIGIDLERNRDKVFGLYQRFHNYPDSKGLGLYLVKSQVETMGGTISIDSEVNKGTTFTITFKN</sequence>
<dbReference type="PROSITE" id="PS50109">
    <property type="entry name" value="HIS_KIN"/>
    <property type="match status" value="1"/>
</dbReference>
<dbReference type="InterPro" id="IPR036890">
    <property type="entry name" value="HATPase_C_sf"/>
</dbReference>
<evidence type="ECO:0000259" key="9">
    <source>
        <dbReference type="PROSITE" id="PS50113"/>
    </source>
</evidence>